<dbReference type="Proteomes" id="UP001501020">
    <property type="component" value="Unassembled WGS sequence"/>
</dbReference>
<dbReference type="PANTHER" id="PTHR42705">
    <property type="entry name" value="BIFUNCTIONAL NON-HOMOLOGOUS END JOINING PROTEIN LIGD"/>
    <property type="match status" value="1"/>
</dbReference>
<organism evidence="2 3">
    <name type="scientific">Actinomadura napierensis</name>
    <dbReference type="NCBI Taxonomy" id="267854"/>
    <lineage>
        <taxon>Bacteria</taxon>
        <taxon>Bacillati</taxon>
        <taxon>Actinomycetota</taxon>
        <taxon>Actinomycetes</taxon>
        <taxon>Streptosporangiales</taxon>
        <taxon>Thermomonosporaceae</taxon>
        <taxon>Actinomadura</taxon>
    </lineage>
</organism>
<dbReference type="Pfam" id="PF21686">
    <property type="entry name" value="LigD_Prim-Pol"/>
    <property type="match status" value="1"/>
</dbReference>
<evidence type="ECO:0000313" key="3">
    <source>
        <dbReference type="Proteomes" id="UP001501020"/>
    </source>
</evidence>
<protein>
    <submittedName>
        <fullName evidence="2">ATP-dependent DNA ligase</fullName>
    </submittedName>
</protein>
<evidence type="ECO:0000259" key="1">
    <source>
        <dbReference type="Pfam" id="PF21686"/>
    </source>
</evidence>
<sequence length="318" mass="34467">MSAEEERDGVRLTNLDQPLFDGAEATKRDLVDYLDAVADRLVPQLAGRPLSVIRVLRGQKPFMQKNLPKYTPPWVRRVTVWAETSQREVSYALCDDRRTLLWFANQRAVEYHPPLALAADPGLPAHLVIDLDPPEGGPFSAVVGAAHLVRRALDGCGLEGAVKTSGSKGVHVFVPLDGRTAADDAAAATRALAARAERLDPALATTAFIREDRAGKVFLDSTRAGGATVAAAYSPRIRPGTPVSFPVPWDDLDGADPHAFTIRTAARLLADRDPWAELMPAARPLPADLVEEGHTIPIARVQAMHEGKRRARARRAQG</sequence>
<dbReference type="Gene3D" id="3.90.920.10">
    <property type="entry name" value="DNA primase, PRIM domain"/>
    <property type="match status" value="1"/>
</dbReference>
<dbReference type="GO" id="GO:0016874">
    <property type="term" value="F:ligase activity"/>
    <property type="evidence" value="ECO:0007669"/>
    <property type="project" value="UniProtKB-KW"/>
</dbReference>
<dbReference type="InterPro" id="IPR014145">
    <property type="entry name" value="LigD_pol_dom"/>
</dbReference>
<keyword evidence="2" id="KW-0436">Ligase</keyword>
<gene>
    <name evidence="2" type="ORF">GCM10009727_82910</name>
</gene>
<dbReference type="EMBL" id="BAAAMR010000123">
    <property type="protein sequence ID" value="GAA2164883.1"/>
    <property type="molecule type" value="Genomic_DNA"/>
</dbReference>
<proteinExistence type="predicted"/>
<dbReference type="InterPro" id="IPR052171">
    <property type="entry name" value="NHEJ_LigD"/>
</dbReference>
<name>A0ABN3AF32_9ACTN</name>
<dbReference type="PANTHER" id="PTHR42705:SF2">
    <property type="entry name" value="BIFUNCTIONAL NON-HOMOLOGOUS END JOINING PROTEIN LIGD"/>
    <property type="match status" value="1"/>
</dbReference>
<comment type="caution">
    <text evidence="2">The sequence shown here is derived from an EMBL/GenBank/DDBJ whole genome shotgun (WGS) entry which is preliminary data.</text>
</comment>
<feature type="domain" description="DNA ligase D polymerase" evidence="1">
    <location>
        <begin position="26"/>
        <end position="275"/>
    </location>
</feature>
<accession>A0ABN3AF32</accession>
<evidence type="ECO:0000313" key="2">
    <source>
        <dbReference type="EMBL" id="GAA2164883.1"/>
    </source>
</evidence>
<keyword evidence="3" id="KW-1185">Reference proteome</keyword>
<dbReference type="RefSeq" id="WP_344281205.1">
    <property type="nucleotide sequence ID" value="NZ_BAAAMR010000123.1"/>
</dbReference>
<reference evidence="2 3" key="1">
    <citation type="journal article" date="2019" name="Int. J. Syst. Evol. Microbiol.">
        <title>The Global Catalogue of Microorganisms (GCM) 10K type strain sequencing project: providing services to taxonomists for standard genome sequencing and annotation.</title>
        <authorList>
            <consortium name="The Broad Institute Genomics Platform"/>
            <consortium name="The Broad Institute Genome Sequencing Center for Infectious Disease"/>
            <person name="Wu L."/>
            <person name="Ma J."/>
        </authorList>
    </citation>
    <scope>NUCLEOTIDE SEQUENCE [LARGE SCALE GENOMIC DNA]</scope>
    <source>
        <strain evidence="2 3">JCM 13850</strain>
    </source>
</reference>